<dbReference type="FunFam" id="2.40.10.10:FF:000003">
    <property type="entry name" value="Transmembrane serine protease 3"/>
    <property type="match status" value="1"/>
</dbReference>
<dbReference type="Proteomes" id="UP001497482">
    <property type="component" value="Chromosome 10"/>
</dbReference>
<keyword evidence="13" id="KW-1185">Reference proteome</keyword>
<dbReference type="InterPro" id="IPR033116">
    <property type="entry name" value="TRYPSIN_SER"/>
</dbReference>
<dbReference type="Pfam" id="PF15494">
    <property type="entry name" value="SRCR_2"/>
    <property type="match status" value="1"/>
</dbReference>
<evidence type="ECO:0008006" key="14">
    <source>
        <dbReference type="Google" id="ProtNLM"/>
    </source>
</evidence>
<dbReference type="InterPro" id="IPR036055">
    <property type="entry name" value="LDL_receptor-like_sf"/>
</dbReference>
<dbReference type="SUPFAM" id="SSF57424">
    <property type="entry name" value="LDL receptor-like module"/>
    <property type="match status" value="1"/>
</dbReference>
<dbReference type="SUPFAM" id="SSF56487">
    <property type="entry name" value="SRCR-like"/>
    <property type="match status" value="1"/>
</dbReference>
<feature type="region of interest" description="Disordered" evidence="8">
    <location>
        <begin position="1"/>
        <end position="21"/>
    </location>
</feature>
<dbReference type="Gene3D" id="4.10.400.10">
    <property type="entry name" value="Low-density Lipoprotein Receptor"/>
    <property type="match status" value="1"/>
</dbReference>
<dbReference type="InterPro" id="IPR001314">
    <property type="entry name" value="Peptidase_S1A"/>
</dbReference>
<dbReference type="SMART" id="SM00202">
    <property type="entry name" value="SR"/>
    <property type="match status" value="1"/>
</dbReference>
<dbReference type="Pfam" id="PF00089">
    <property type="entry name" value="Trypsin"/>
    <property type="match status" value="1"/>
</dbReference>
<dbReference type="AlphaFoldDB" id="A0AAV2J0P1"/>
<evidence type="ECO:0000313" key="13">
    <source>
        <dbReference type="Proteomes" id="UP001497482"/>
    </source>
</evidence>
<accession>A0AAV2J0P1</accession>
<comment type="caution">
    <text evidence="6">Lacks conserved residue(s) required for the propagation of feature annotation.</text>
</comment>
<keyword evidence="9" id="KW-0812">Transmembrane</keyword>
<dbReference type="InterPro" id="IPR018114">
    <property type="entry name" value="TRYPSIN_HIS"/>
</dbReference>
<keyword evidence="3 7" id="KW-0720">Serine protease</keyword>
<dbReference type="GO" id="GO:0004252">
    <property type="term" value="F:serine-type endopeptidase activity"/>
    <property type="evidence" value="ECO:0007669"/>
    <property type="project" value="InterPro"/>
</dbReference>
<evidence type="ECO:0000256" key="7">
    <source>
        <dbReference type="RuleBase" id="RU363034"/>
    </source>
</evidence>
<gene>
    <name evidence="12" type="ORF">KC01_LOCUS2769</name>
</gene>
<dbReference type="InterPro" id="IPR036772">
    <property type="entry name" value="SRCR-like_dom_sf"/>
</dbReference>
<dbReference type="Gene3D" id="3.10.250.10">
    <property type="entry name" value="SRCR-like domain"/>
    <property type="match status" value="1"/>
</dbReference>
<dbReference type="PRINTS" id="PR00722">
    <property type="entry name" value="CHYMOTRYPSIN"/>
</dbReference>
<dbReference type="EMBL" id="OZ035832">
    <property type="protein sequence ID" value="CAL1570483.1"/>
    <property type="molecule type" value="Genomic_DNA"/>
</dbReference>
<dbReference type="GO" id="GO:0016020">
    <property type="term" value="C:membrane"/>
    <property type="evidence" value="ECO:0007669"/>
    <property type="project" value="InterPro"/>
</dbReference>
<evidence type="ECO:0000256" key="1">
    <source>
        <dbReference type="ARBA" id="ARBA00022670"/>
    </source>
</evidence>
<evidence type="ECO:0000256" key="2">
    <source>
        <dbReference type="ARBA" id="ARBA00022801"/>
    </source>
</evidence>
<dbReference type="Gene3D" id="2.40.10.10">
    <property type="entry name" value="Trypsin-like serine proteases"/>
    <property type="match status" value="2"/>
</dbReference>
<feature type="transmembrane region" description="Helical" evidence="9">
    <location>
        <begin position="49"/>
        <end position="70"/>
    </location>
</feature>
<dbReference type="SMART" id="SM00020">
    <property type="entry name" value="Tryp_SPc"/>
    <property type="match status" value="1"/>
</dbReference>
<dbReference type="InterPro" id="IPR002172">
    <property type="entry name" value="LDrepeatLR_classA_rpt"/>
</dbReference>
<dbReference type="GO" id="GO:0006508">
    <property type="term" value="P:proteolysis"/>
    <property type="evidence" value="ECO:0007669"/>
    <property type="project" value="UniProtKB-KW"/>
</dbReference>
<dbReference type="PROSITE" id="PS00135">
    <property type="entry name" value="TRYPSIN_SER"/>
    <property type="match status" value="1"/>
</dbReference>
<keyword evidence="5" id="KW-0325">Glycoprotein</keyword>
<dbReference type="InterPro" id="IPR001254">
    <property type="entry name" value="Trypsin_dom"/>
</dbReference>
<keyword evidence="9" id="KW-1133">Transmembrane helix</keyword>
<protein>
    <recommendedName>
        <fullName evidence="14">Transmembrane protease serine 4-like</fullName>
    </recommendedName>
</protein>
<keyword evidence="9" id="KW-0472">Membrane</keyword>
<keyword evidence="1 7" id="KW-0645">Protease</keyword>
<evidence type="ECO:0000256" key="9">
    <source>
        <dbReference type="SAM" id="Phobius"/>
    </source>
</evidence>
<feature type="domain" description="SRCR" evidence="11">
    <location>
        <begin position="112"/>
        <end position="218"/>
    </location>
</feature>
<dbReference type="SUPFAM" id="SSF50494">
    <property type="entry name" value="Trypsin-like serine proteases"/>
    <property type="match status" value="1"/>
</dbReference>
<dbReference type="PANTHER" id="PTHR24252:SF24">
    <property type="entry name" value="TRANSMEMBRANE PROTEASE SERINE 2-LIKE ISOFORM X1"/>
    <property type="match status" value="1"/>
</dbReference>
<name>A0AAV2J0P1_KNICA</name>
<dbReference type="PROSITE" id="PS00134">
    <property type="entry name" value="TRYPSIN_HIS"/>
    <property type="match status" value="1"/>
</dbReference>
<evidence type="ECO:0000256" key="4">
    <source>
        <dbReference type="ARBA" id="ARBA00023157"/>
    </source>
</evidence>
<evidence type="ECO:0000259" key="10">
    <source>
        <dbReference type="PROSITE" id="PS50240"/>
    </source>
</evidence>
<evidence type="ECO:0000256" key="5">
    <source>
        <dbReference type="ARBA" id="ARBA00023180"/>
    </source>
</evidence>
<dbReference type="InterPro" id="IPR043504">
    <property type="entry name" value="Peptidase_S1_PA_chymotrypsin"/>
</dbReference>
<dbReference type="InterPro" id="IPR009003">
    <property type="entry name" value="Peptidase_S1_PA"/>
</dbReference>
<evidence type="ECO:0000256" key="3">
    <source>
        <dbReference type="ARBA" id="ARBA00022825"/>
    </source>
</evidence>
<dbReference type="InterPro" id="IPR001190">
    <property type="entry name" value="SRCR"/>
</dbReference>
<dbReference type="PROSITE" id="PS50240">
    <property type="entry name" value="TRYPSIN_DOM"/>
    <property type="match status" value="1"/>
</dbReference>
<reference evidence="12 13" key="1">
    <citation type="submission" date="2024-04" db="EMBL/GenBank/DDBJ databases">
        <authorList>
            <person name="Waldvogel A.-M."/>
            <person name="Schoenle A."/>
        </authorList>
    </citation>
    <scope>NUCLEOTIDE SEQUENCE [LARGE SCALE GENOMIC DNA]</scope>
</reference>
<dbReference type="PROSITE" id="PS50287">
    <property type="entry name" value="SRCR_2"/>
    <property type="match status" value="1"/>
</dbReference>
<proteinExistence type="predicted"/>
<sequence>MWTAPHLPEESTRPLNPSTQTVVLRPGRHRRPMTAPKTQKEKSSKRKKVLLTILSVVVLLAILATAAYFIKVLIDSKYYFCKRSFKFIPIDLTCDGKSDCAGGEDEVTCLSAFTVNGTFPVRLWSEESVLQVFAPSTGWRSVCSDGWTAEHTQTACKQLGYTNKPQSSKVPVRSLPTGSGPFTAVRAGTGKTPVHQATNIRNSVCQTGSVVALSCSDCGQVDSRERIVGGTDADIEDWPWQVSLQQGGQHTCGGALVTPRWVVTAAHCFTGNIKQLSRWKVVSGHTYMGSMAASTVDRIIINGEYDEARNDYDIALMRLYSPISVGDSRRPVCLPPKALGLTDGATMAVTGWGYLEENGKVSSRLQQATIPLISRTKCSKSTVYGSAITERMLCAGLLEGGVDACQGDSGGPLVHLSSSKHYLVGVVSWGVGCARRGKPGVYCNVEEMMNWINLVIEKNP</sequence>
<evidence type="ECO:0000259" key="11">
    <source>
        <dbReference type="PROSITE" id="PS50287"/>
    </source>
</evidence>
<keyword evidence="2 7" id="KW-0378">Hydrolase</keyword>
<evidence type="ECO:0000256" key="6">
    <source>
        <dbReference type="PROSITE-ProRule" id="PRU00196"/>
    </source>
</evidence>
<evidence type="ECO:0000313" key="12">
    <source>
        <dbReference type="EMBL" id="CAL1570483.1"/>
    </source>
</evidence>
<evidence type="ECO:0000256" key="8">
    <source>
        <dbReference type="SAM" id="MobiDB-lite"/>
    </source>
</evidence>
<keyword evidence="4" id="KW-1015">Disulfide bond</keyword>
<dbReference type="PANTHER" id="PTHR24252">
    <property type="entry name" value="ACROSIN-RELATED"/>
    <property type="match status" value="1"/>
</dbReference>
<dbReference type="CDD" id="cd00190">
    <property type="entry name" value="Tryp_SPc"/>
    <property type="match status" value="1"/>
</dbReference>
<feature type="domain" description="Peptidase S1" evidence="10">
    <location>
        <begin position="227"/>
        <end position="457"/>
    </location>
</feature>
<dbReference type="CDD" id="cd00112">
    <property type="entry name" value="LDLa"/>
    <property type="match status" value="1"/>
</dbReference>
<organism evidence="12 13">
    <name type="scientific">Knipowitschia caucasica</name>
    <name type="common">Caucasian dwarf goby</name>
    <name type="synonym">Pomatoschistus caucasicus</name>
    <dbReference type="NCBI Taxonomy" id="637954"/>
    <lineage>
        <taxon>Eukaryota</taxon>
        <taxon>Metazoa</taxon>
        <taxon>Chordata</taxon>
        <taxon>Craniata</taxon>
        <taxon>Vertebrata</taxon>
        <taxon>Euteleostomi</taxon>
        <taxon>Actinopterygii</taxon>
        <taxon>Neopterygii</taxon>
        <taxon>Teleostei</taxon>
        <taxon>Neoteleostei</taxon>
        <taxon>Acanthomorphata</taxon>
        <taxon>Gobiaria</taxon>
        <taxon>Gobiiformes</taxon>
        <taxon>Gobioidei</taxon>
        <taxon>Gobiidae</taxon>
        <taxon>Gobiinae</taxon>
        <taxon>Knipowitschia</taxon>
    </lineage>
</organism>